<proteinExistence type="predicted"/>
<dbReference type="Gene3D" id="1.20.120.520">
    <property type="entry name" value="nmb1532 protein domain like"/>
    <property type="match status" value="1"/>
</dbReference>
<dbReference type="Pfam" id="PF01814">
    <property type="entry name" value="Hemerythrin"/>
    <property type="match status" value="1"/>
</dbReference>
<evidence type="ECO:0000313" key="3">
    <source>
        <dbReference type="Proteomes" id="UP001595859"/>
    </source>
</evidence>
<reference evidence="3" key="1">
    <citation type="journal article" date="2019" name="Int. J. Syst. Evol. Microbiol.">
        <title>The Global Catalogue of Microorganisms (GCM) 10K type strain sequencing project: providing services to taxonomists for standard genome sequencing and annotation.</title>
        <authorList>
            <consortium name="The Broad Institute Genomics Platform"/>
            <consortium name="The Broad Institute Genome Sequencing Center for Infectious Disease"/>
            <person name="Wu L."/>
            <person name="Ma J."/>
        </authorList>
    </citation>
    <scope>NUCLEOTIDE SEQUENCE [LARGE SCALE GENOMIC DNA]</scope>
    <source>
        <strain evidence="3">ZS-22-S1</strain>
    </source>
</reference>
<dbReference type="PANTHER" id="PTHR35585:SF1">
    <property type="entry name" value="HHE DOMAIN PROTEIN (AFU_ORTHOLOGUE AFUA_4G00730)"/>
    <property type="match status" value="1"/>
</dbReference>
<dbReference type="EMBL" id="JBHSIS010000002">
    <property type="protein sequence ID" value="MFC4852761.1"/>
    <property type="molecule type" value="Genomic_DNA"/>
</dbReference>
<evidence type="ECO:0000259" key="1">
    <source>
        <dbReference type="Pfam" id="PF01814"/>
    </source>
</evidence>
<accession>A0ABV9RWB9</accession>
<organism evidence="2 3">
    <name type="scientific">Actinophytocola glycyrrhizae</name>
    <dbReference type="NCBI Taxonomy" id="2044873"/>
    <lineage>
        <taxon>Bacteria</taxon>
        <taxon>Bacillati</taxon>
        <taxon>Actinomycetota</taxon>
        <taxon>Actinomycetes</taxon>
        <taxon>Pseudonocardiales</taxon>
        <taxon>Pseudonocardiaceae</taxon>
    </lineage>
</organism>
<comment type="caution">
    <text evidence="2">The sequence shown here is derived from an EMBL/GenBank/DDBJ whole genome shotgun (WGS) entry which is preliminary data.</text>
</comment>
<dbReference type="PANTHER" id="PTHR35585">
    <property type="entry name" value="HHE DOMAIN PROTEIN (AFU_ORTHOLOGUE AFUA_4G00730)"/>
    <property type="match status" value="1"/>
</dbReference>
<dbReference type="Proteomes" id="UP001595859">
    <property type="component" value="Unassembled WGS sequence"/>
</dbReference>
<dbReference type="InterPro" id="IPR012312">
    <property type="entry name" value="Hemerythrin-like"/>
</dbReference>
<feature type="domain" description="Hemerythrin-like" evidence="1">
    <location>
        <begin position="13"/>
        <end position="122"/>
    </location>
</feature>
<protein>
    <submittedName>
        <fullName evidence="2">Hemerythrin domain-containing protein</fullName>
    </submittedName>
</protein>
<dbReference type="RefSeq" id="WP_378054716.1">
    <property type="nucleotide sequence ID" value="NZ_JBHSIS010000002.1"/>
</dbReference>
<keyword evidence="3" id="KW-1185">Reference proteome</keyword>
<dbReference type="CDD" id="cd12108">
    <property type="entry name" value="Hr-like"/>
    <property type="match status" value="1"/>
</dbReference>
<gene>
    <name evidence="2" type="ORF">ACFPCV_04530</name>
</gene>
<sequence length="191" mass="21364">MAVEDQVETTHDVVDLLLGQHQQIRDLFIEVQSTAGAGRRDAFARLVRLLAVHETAEEEVVHPLARTAIAGGDGVVDDRLAEEREAKEVLSRLEELDPDSEEFGSLLDTLRMSVLEHAHHEEVYEFRYLRQHYDADRLRTLATALRAAEKTAPTHPHPGAETATENLVAGPVLAVFDRARDTLRKAMSDKE</sequence>
<name>A0ABV9RWB9_9PSEU</name>
<evidence type="ECO:0000313" key="2">
    <source>
        <dbReference type="EMBL" id="MFC4852761.1"/>
    </source>
</evidence>